<dbReference type="GO" id="GO:0015416">
    <property type="term" value="F:ABC-type phosphonate transporter activity"/>
    <property type="evidence" value="ECO:0007669"/>
    <property type="project" value="InterPro"/>
</dbReference>
<evidence type="ECO:0000256" key="2">
    <source>
        <dbReference type="ARBA" id="ARBA00022448"/>
    </source>
</evidence>
<dbReference type="Gene3D" id="1.10.3720.10">
    <property type="entry name" value="MetI-like"/>
    <property type="match status" value="1"/>
</dbReference>
<evidence type="ECO:0000256" key="1">
    <source>
        <dbReference type="ARBA" id="ARBA00004651"/>
    </source>
</evidence>
<evidence type="ECO:0000256" key="6">
    <source>
        <dbReference type="ARBA" id="ARBA00023136"/>
    </source>
</evidence>
<name>A0A161Q9R0_9BACI</name>
<evidence type="ECO:0000313" key="9">
    <source>
        <dbReference type="EMBL" id="KYG34099.1"/>
    </source>
</evidence>
<dbReference type="AlphaFoldDB" id="A0A161Q9R0"/>
<dbReference type="PANTHER" id="PTHR30043">
    <property type="entry name" value="PHOSPHONATES TRANSPORT SYSTEM PERMEASE PROTEIN"/>
    <property type="match status" value="1"/>
</dbReference>
<comment type="subcellular location">
    <subcellularLocation>
        <location evidence="1 7">Cell membrane</location>
        <topology evidence="1 7">Multi-pass membrane protein</topology>
    </subcellularLocation>
</comment>
<evidence type="ECO:0000259" key="8">
    <source>
        <dbReference type="PROSITE" id="PS50928"/>
    </source>
</evidence>
<feature type="transmembrane region" description="Helical" evidence="7">
    <location>
        <begin position="238"/>
        <end position="257"/>
    </location>
</feature>
<feature type="transmembrane region" description="Helical" evidence="7">
    <location>
        <begin position="20"/>
        <end position="37"/>
    </location>
</feature>
<sequence>MMDTKLNSELPLKPSRLSFYLLLLALFVIVFVSALYIEADPLTFVQNSSNMLDLIARMLPPDWSYIVTTTPAMLDTIRMALLGTTMGMIFSIPVMFLCARNVFKSKWLVETSRIALNILRTIPDLLLAAIFAAILGFSPLAGIVALSIFSIGIIAKLSFEAIENIDNGPLESMDAVGANKLQWIAFGVVPQVLPHFVSYVLYTFEINIRAAAILGLVGAGGIGLFYNRALGFFAYDQVLALILYTLIVVIIIDLISLKIREKLL</sequence>
<dbReference type="SUPFAM" id="SSF161098">
    <property type="entry name" value="MetI-like"/>
    <property type="match status" value="1"/>
</dbReference>
<keyword evidence="2 7" id="KW-0813">Transport</keyword>
<evidence type="ECO:0000256" key="3">
    <source>
        <dbReference type="ARBA" id="ARBA00022475"/>
    </source>
</evidence>
<evidence type="ECO:0000256" key="5">
    <source>
        <dbReference type="ARBA" id="ARBA00022989"/>
    </source>
</evidence>
<keyword evidence="3" id="KW-1003">Cell membrane</keyword>
<dbReference type="EMBL" id="LTAO01000003">
    <property type="protein sequence ID" value="KYG34099.1"/>
    <property type="molecule type" value="Genomic_DNA"/>
</dbReference>
<dbReference type="GO" id="GO:0005886">
    <property type="term" value="C:plasma membrane"/>
    <property type="evidence" value="ECO:0007669"/>
    <property type="project" value="UniProtKB-SubCell"/>
</dbReference>
<feature type="transmembrane region" description="Helical" evidence="7">
    <location>
        <begin position="79"/>
        <end position="103"/>
    </location>
</feature>
<feature type="transmembrane region" description="Helical" evidence="7">
    <location>
        <begin position="208"/>
        <end position="226"/>
    </location>
</feature>
<dbReference type="PANTHER" id="PTHR30043:SF1">
    <property type="entry name" value="ABC TRANSPORT SYSTEM PERMEASE PROTEIN P69"/>
    <property type="match status" value="1"/>
</dbReference>
<comment type="caution">
    <text evidence="9">The sequence shown here is derived from an EMBL/GenBank/DDBJ whole genome shotgun (WGS) entry which is preliminary data.</text>
</comment>
<dbReference type="PROSITE" id="PS50928">
    <property type="entry name" value="ABC_TM1"/>
    <property type="match status" value="1"/>
</dbReference>
<dbReference type="InterPro" id="IPR035906">
    <property type="entry name" value="MetI-like_sf"/>
</dbReference>
<dbReference type="InterPro" id="IPR000515">
    <property type="entry name" value="MetI-like"/>
</dbReference>
<dbReference type="Proteomes" id="UP000075806">
    <property type="component" value="Unassembled WGS sequence"/>
</dbReference>
<keyword evidence="5 7" id="KW-1133">Transmembrane helix</keyword>
<organism evidence="9 10">
    <name type="scientific">Alkalihalobacillus trypoxylicola</name>
    <dbReference type="NCBI Taxonomy" id="519424"/>
    <lineage>
        <taxon>Bacteria</taxon>
        <taxon>Bacillati</taxon>
        <taxon>Bacillota</taxon>
        <taxon>Bacilli</taxon>
        <taxon>Bacillales</taxon>
        <taxon>Bacillaceae</taxon>
        <taxon>Alkalihalobacillus</taxon>
    </lineage>
</organism>
<evidence type="ECO:0000256" key="7">
    <source>
        <dbReference type="RuleBase" id="RU363032"/>
    </source>
</evidence>
<keyword evidence="6 7" id="KW-0472">Membrane</keyword>
<dbReference type="NCBIfam" id="TIGR01097">
    <property type="entry name" value="PhnE"/>
    <property type="match status" value="1"/>
</dbReference>
<feature type="domain" description="ABC transmembrane type-1" evidence="8">
    <location>
        <begin position="73"/>
        <end position="256"/>
    </location>
</feature>
<proteinExistence type="inferred from homology"/>
<protein>
    <submittedName>
        <fullName evidence="9">Phosphate ABC transporter permease</fullName>
    </submittedName>
</protein>
<keyword evidence="10" id="KW-1185">Reference proteome</keyword>
<evidence type="ECO:0000256" key="4">
    <source>
        <dbReference type="ARBA" id="ARBA00022692"/>
    </source>
</evidence>
<feature type="transmembrane region" description="Helical" evidence="7">
    <location>
        <begin position="181"/>
        <end position="201"/>
    </location>
</feature>
<comment type="similarity">
    <text evidence="7">Belongs to the binding-protein-dependent transport system permease family.</text>
</comment>
<evidence type="ECO:0000313" key="10">
    <source>
        <dbReference type="Proteomes" id="UP000075806"/>
    </source>
</evidence>
<dbReference type="CDD" id="cd06261">
    <property type="entry name" value="TM_PBP2"/>
    <property type="match status" value="1"/>
</dbReference>
<dbReference type="Pfam" id="PF00528">
    <property type="entry name" value="BPD_transp_1"/>
    <property type="match status" value="1"/>
</dbReference>
<dbReference type="InterPro" id="IPR005769">
    <property type="entry name" value="PhnE/PtxC"/>
</dbReference>
<keyword evidence="4 7" id="KW-0812">Transmembrane</keyword>
<dbReference type="STRING" id="519424.AZF04_14815"/>
<feature type="transmembrane region" description="Helical" evidence="7">
    <location>
        <begin position="124"/>
        <end position="154"/>
    </location>
</feature>
<accession>A0A161Q9R0</accession>
<gene>
    <name evidence="9" type="ORF">AZF04_14815</name>
</gene>
<reference evidence="9" key="1">
    <citation type="submission" date="2016-02" db="EMBL/GenBank/DDBJ databases">
        <title>Genome sequence of Bacillus trypoxylicola KCTC 13244(T).</title>
        <authorList>
            <person name="Jeong H."/>
            <person name="Park S.-H."/>
            <person name="Choi S.-K."/>
        </authorList>
    </citation>
    <scope>NUCLEOTIDE SEQUENCE [LARGE SCALE GENOMIC DNA]</scope>
    <source>
        <strain evidence="9">KCTC 13244</strain>
    </source>
</reference>